<dbReference type="STRING" id="40998.A0A2P8AJY5"/>
<dbReference type="InterPro" id="IPR045312">
    <property type="entry name" value="PCBER-like"/>
</dbReference>
<dbReference type="PANTHER" id="PTHR47706">
    <property type="entry name" value="NMRA-LIKE FAMILY PROTEIN"/>
    <property type="match status" value="1"/>
</dbReference>
<dbReference type="InterPro" id="IPR036291">
    <property type="entry name" value="NAD(P)-bd_dom_sf"/>
</dbReference>
<dbReference type="Proteomes" id="UP000243723">
    <property type="component" value="Unassembled WGS sequence"/>
</dbReference>
<dbReference type="AlphaFoldDB" id="A0A2P8AJY5"/>
<dbReference type="Pfam" id="PF05368">
    <property type="entry name" value="NmrA"/>
    <property type="match status" value="1"/>
</dbReference>
<organism evidence="4 5">
    <name type="scientific">Elsinoe australis</name>
    <dbReference type="NCBI Taxonomy" id="40998"/>
    <lineage>
        <taxon>Eukaryota</taxon>
        <taxon>Fungi</taxon>
        <taxon>Dikarya</taxon>
        <taxon>Ascomycota</taxon>
        <taxon>Pezizomycotina</taxon>
        <taxon>Dothideomycetes</taxon>
        <taxon>Dothideomycetidae</taxon>
        <taxon>Myriangiales</taxon>
        <taxon>Elsinoaceae</taxon>
        <taxon>Elsinoe</taxon>
    </lineage>
</organism>
<evidence type="ECO:0000256" key="2">
    <source>
        <dbReference type="ARBA" id="ARBA00023002"/>
    </source>
</evidence>
<sequence>MASQQALFTALGAVDLSVSHTPPTAAQRALQLPEIISVLFENIFRYGPEDWAEIISDDDEDRQDYFNAWDDLTSCSLVNRPWHDEARRLLVIEPMEIFALNGLPGMLTTIPESRRQFYAGYIVDANLWSVSDNEIGEMNELFSGLEFTRLKFLRIFIDHDYRFPRINAPNLEALHLDARRECYPDHWAVTQDGFELIMDEIENVFKHVPAIEFWDQCVAYPGAIQRFKDRMPPTLKLDHDEVLETNDTEREMAQNTLSRIAIVGASGTAGKHVVAELLKTGKHEITAITRSDSTATFPSGVTVAKVEYSSTASLVAALKGKDCLIITMAVTAPPEQETKLIEAAAEAGVPWVLPNEWGYEYSDSAGQDVFFGPGKKKTRQHIESLGVSSWIGVACGFWYEFSLAGGVERYGFDLEKKEVTLFDEGKAAINTCTWAQVGRAVAALLTLPAKREGGASGSVVEDWKNKHVHFSSFTVSQRDMFESLQRVTGTKEGDWKVKNAPVEEVYKEGKEQMMKGDRRGFGKLLYSRMFFKDQAGRQDLLYGLDDEKLGLPKEDLDEATKRAVGLHKDGYFKQNY</sequence>
<feature type="domain" description="NmrA-like" evidence="3">
    <location>
        <begin position="258"/>
        <end position="391"/>
    </location>
</feature>
<evidence type="ECO:0000313" key="4">
    <source>
        <dbReference type="EMBL" id="PSK60761.1"/>
    </source>
</evidence>
<dbReference type="InterPro" id="IPR008030">
    <property type="entry name" value="NmrA-like"/>
</dbReference>
<accession>A0A2P8AJY5</accession>
<reference evidence="4 5" key="1">
    <citation type="submission" date="2017-05" db="EMBL/GenBank/DDBJ databases">
        <title>Draft genome sequence of Elsinoe australis.</title>
        <authorList>
            <person name="Cheng Q."/>
        </authorList>
    </citation>
    <scope>NUCLEOTIDE SEQUENCE [LARGE SCALE GENOMIC DNA]</scope>
    <source>
        <strain evidence="4 5">NL1</strain>
    </source>
</reference>
<proteinExistence type="predicted"/>
<dbReference type="OrthoDB" id="419598at2759"/>
<keyword evidence="2" id="KW-0560">Oxidoreductase</keyword>
<dbReference type="PANTHER" id="PTHR47706:SF7">
    <property type="entry name" value="CIPA-LIKE, PUTATIVE (AFU_ORTHOLOGUE AFUA_1G01630)-RELATED"/>
    <property type="match status" value="1"/>
</dbReference>
<dbReference type="InterPro" id="IPR051609">
    <property type="entry name" value="NmrA/Isoflavone_reductase-like"/>
</dbReference>
<name>A0A2P8AJY5_9PEZI</name>
<evidence type="ECO:0000313" key="5">
    <source>
        <dbReference type="Proteomes" id="UP000243723"/>
    </source>
</evidence>
<protein>
    <recommendedName>
        <fullName evidence="3">NmrA-like domain-containing protein</fullName>
    </recommendedName>
</protein>
<keyword evidence="5" id="KW-1185">Reference proteome</keyword>
<comment type="caution">
    <text evidence="4">The sequence shown here is derived from an EMBL/GenBank/DDBJ whole genome shotgun (WGS) entry which is preliminary data.</text>
</comment>
<gene>
    <name evidence="4" type="ORF">B9Z65_911</name>
</gene>
<dbReference type="CDD" id="cd05259">
    <property type="entry name" value="PCBER_SDR_a"/>
    <property type="match status" value="1"/>
</dbReference>
<dbReference type="EMBL" id="NHZQ01000003">
    <property type="protein sequence ID" value="PSK60761.1"/>
    <property type="molecule type" value="Genomic_DNA"/>
</dbReference>
<dbReference type="Gene3D" id="3.40.50.720">
    <property type="entry name" value="NAD(P)-binding Rossmann-like Domain"/>
    <property type="match status" value="1"/>
</dbReference>
<dbReference type="SUPFAM" id="SSF51735">
    <property type="entry name" value="NAD(P)-binding Rossmann-fold domains"/>
    <property type="match status" value="1"/>
</dbReference>
<keyword evidence="1" id="KW-0521">NADP</keyword>
<dbReference type="GO" id="GO:0016491">
    <property type="term" value="F:oxidoreductase activity"/>
    <property type="evidence" value="ECO:0007669"/>
    <property type="project" value="UniProtKB-KW"/>
</dbReference>
<evidence type="ECO:0000256" key="1">
    <source>
        <dbReference type="ARBA" id="ARBA00022857"/>
    </source>
</evidence>
<evidence type="ECO:0000259" key="3">
    <source>
        <dbReference type="Pfam" id="PF05368"/>
    </source>
</evidence>